<name>X1VMK0_9ZZZZ</name>
<gene>
    <name evidence="1" type="ORF">S12H4_55346</name>
</gene>
<organism evidence="1">
    <name type="scientific">marine sediment metagenome</name>
    <dbReference type="NCBI Taxonomy" id="412755"/>
    <lineage>
        <taxon>unclassified sequences</taxon>
        <taxon>metagenomes</taxon>
        <taxon>ecological metagenomes</taxon>
    </lineage>
</organism>
<proteinExistence type="predicted"/>
<feature type="non-terminal residue" evidence="1">
    <location>
        <position position="1"/>
    </location>
</feature>
<comment type="caution">
    <text evidence="1">The sequence shown here is derived from an EMBL/GenBank/DDBJ whole genome shotgun (WGS) entry which is preliminary data.</text>
</comment>
<protein>
    <submittedName>
        <fullName evidence="1">Uncharacterized protein</fullName>
    </submittedName>
</protein>
<dbReference type="AlphaFoldDB" id="X1VMK0"/>
<sequence length="41" mass="4587">GYLRVCLPQQECIGTRQGGNTDKDTPLSAFLEYPKEYALNP</sequence>
<dbReference type="EMBL" id="BARW01035495">
    <property type="protein sequence ID" value="GAJ20822.1"/>
    <property type="molecule type" value="Genomic_DNA"/>
</dbReference>
<evidence type="ECO:0000313" key="1">
    <source>
        <dbReference type="EMBL" id="GAJ20822.1"/>
    </source>
</evidence>
<reference evidence="1" key="1">
    <citation type="journal article" date="2014" name="Front. Microbiol.">
        <title>High frequency of phylogenetically diverse reductive dehalogenase-homologous genes in deep subseafloor sedimentary metagenomes.</title>
        <authorList>
            <person name="Kawai M."/>
            <person name="Futagami T."/>
            <person name="Toyoda A."/>
            <person name="Takaki Y."/>
            <person name="Nishi S."/>
            <person name="Hori S."/>
            <person name="Arai W."/>
            <person name="Tsubouchi T."/>
            <person name="Morono Y."/>
            <person name="Uchiyama I."/>
            <person name="Ito T."/>
            <person name="Fujiyama A."/>
            <person name="Inagaki F."/>
            <person name="Takami H."/>
        </authorList>
    </citation>
    <scope>NUCLEOTIDE SEQUENCE</scope>
    <source>
        <strain evidence="1">Expedition CK06-06</strain>
    </source>
</reference>
<accession>X1VMK0</accession>